<keyword evidence="8" id="KW-1185">Reference proteome</keyword>
<evidence type="ECO:0000259" key="6">
    <source>
        <dbReference type="PROSITE" id="PS51918"/>
    </source>
</evidence>
<evidence type="ECO:0000256" key="3">
    <source>
        <dbReference type="ARBA" id="ARBA00022723"/>
    </source>
</evidence>
<dbReference type="PANTHER" id="PTHR43273">
    <property type="entry name" value="ANAEROBIC SULFATASE-MATURATING ENZYME HOMOLOG ASLB-RELATED"/>
    <property type="match status" value="1"/>
</dbReference>
<dbReference type="InterPro" id="IPR013785">
    <property type="entry name" value="Aldolase_TIM"/>
</dbReference>
<evidence type="ECO:0000313" key="7">
    <source>
        <dbReference type="EMBL" id="MBC8542858.1"/>
    </source>
</evidence>
<reference evidence="7" key="1">
    <citation type="submission" date="2020-08" db="EMBL/GenBank/DDBJ databases">
        <title>Genome public.</title>
        <authorList>
            <person name="Liu C."/>
            <person name="Sun Q."/>
        </authorList>
    </citation>
    <scope>NUCLEOTIDE SEQUENCE</scope>
    <source>
        <strain evidence="7">NSJ-32</strain>
    </source>
</reference>
<dbReference type="InterPro" id="IPR007197">
    <property type="entry name" value="rSAM"/>
</dbReference>
<dbReference type="SFLD" id="SFLDG01384">
    <property type="entry name" value="thioether_bond_formation_requi"/>
    <property type="match status" value="1"/>
</dbReference>
<keyword evidence="3" id="KW-0479">Metal-binding</keyword>
<evidence type="ECO:0000313" key="8">
    <source>
        <dbReference type="Proteomes" id="UP000657006"/>
    </source>
</evidence>
<dbReference type="GO" id="GO:0046872">
    <property type="term" value="F:metal ion binding"/>
    <property type="evidence" value="ECO:0007669"/>
    <property type="project" value="UniProtKB-KW"/>
</dbReference>
<organism evidence="7 8">
    <name type="scientific">Bianquea renquensis</name>
    <dbReference type="NCBI Taxonomy" id="2763661"/>
    <lineage>
        <taxon>Bacteria</taxon>
        <taxon>Bacillati</taxon>
        <taxon>Bacillota</taxon>
        <taxon>Clostridia</taxon>
        <taxon>Eubacteriales</taxon>
        <taxon>Bianqueaceae</taxon>
        <taxon>Bianquea</taxon>
    </lineage>
</organism>
<dbReference type="EMBL" id="JACRSQ010000005">
    <property type="protein sequence ID" value="MBC8542858.1"/>
    <property type="molecule type" value="Genomic_DNA"/>
</dbReference>
<dbReference type="Proteomes" id="UP000657006">
    <property type="component" value="Unassembled WGS sequence"/>
</dbReference>
<comment type="caution">
    <text evidence="7">The sequence shown here is derived from an EMBL/GenBank/DDBJ whole genome shotgun (WGS) entry which is preliminary data.</text>
</comment>
<dbReference type="SFLD" id="SFLDG01067">
    <property type="entry name" value="SPASM/twitch_domain_containing"/>
    <property type="match status" value="1"/>
</dbReference>
<proteinExistence type="predicted"/>
<evidence type="ECO:0000256" key="4">
    <source>
        <dbReference type="ARBA" id="ARBA00023004"/>
    </source>
</evidence>
<dbReference type="Pfam" id="PF04055">
    <property type="entry name" value="Radical_SAM"/>
    <property type="match status" value="1"/>
</dbReference>
<keyword evidence="2" id="KW-0949">S-adenosyl-L-methionine</keyword>
<dbReference type="Gene3D" id="3.20.20.70">
    <property type="entry name" value="Aldolase class I"/>
    <property type="match status" value="1"/>
</dbReference>
<dbReference type="NCBIfam" id="TIGR04085">
    <property type="entry name" value="rSAM_more_4Fe4S"/>
    <property type="match status" value="1"/>
</dbReference>
<protein>
    <submittedName>
        <fullName evidence="7">Thioether cross-link-forming SCIFF peptide maturase</fullName>
    </submittedName>
</protein>
<feature type="domain" description="Radical SAM core" evidence="6">
    <location>
        <begin position="96"/>
        <end position="326"/>
    </location>
</feature>
<dbReference type="GO" id="GO:0051536">
    <property type="term" value="F:iron-sulfur cluster binding"/>
    <property type="evidence" value="ECO:0007669"/>
    <property type="project" value="UniProtKB-KW"/>
</dbReference>
<dbReference type="PROSITE" id="PS51918">
    <property type="entry name" value="RADICAL_SAM"/>
    <property type="match status" value="1"/>
</dbReference>
<dbReference type="AlphaFoldDB" id="A0A926DPL8"/>
<dbReference type="InterPro" id="IPR024025">
    <property type="entry name" value="SCIFF_rSAM_maturase"/>
</dbReference>
<keyword evidence="5" id="KW-0411">Iron-sulfur</keyword>
<dbReference type="InterPro" id="IPR023885">
    <property type="entry name" value="4Fe4S-binding_SPASM_dom"/>
</dbReference>
<evidence type="ECO:0000256" key="2">
    <source>
        <dbReference type="ARBA" id="ARBA00022691"/>
    </source>
</evidence>
<dbReference type="RefSeq" id="WP_177718024.1">
    <property type="nucleotide sequence ID" value="NZ_JACRSQ010000005.1"/>
</dbReference>
<evidence type="ECO:0000256" key="1">
    <source>
        <dbReference type="ARBA" id="ARBA00001966"/>
    </source>
</evidence>
<dbReference type="SFLD" id="SFLDS00029">
    <property type="entry name" value="Radical_SAM"/>
    <property type="match status" value="1"/>
</dbReference>
<dbReference type="InterPro" id="IPR023867">
    <property type="entry name" value="Sulphatase_maturase_rSAM"/>
</dbReference>
<comment type="cofactor">
    <cofactor evidence="1">
        <name>[4Fe-4S] cluster</name>
        <dbReference type="ChEBI" id="CHEBI:49883"/>
    </cofactor>
</comment>
<keyword evidence="4" id="KW-0408">Iron</keyword>
<dbReference type="CDD" id="cd21124">
    <property type="entry name" value="SPASM_CteB-like"/>
    <property type="match status" value="1"/>
</dbReference>
<dbReference type="InterPro" id="IPR047602">
    <property type="entry name" value="SPASM_CteB-like"/>
</dbReference>
<dbReference type="GO" id="GO:0016491">
    <property type="term" value="F:oxidoreductase activity"/>
    <property type="evidence" value="ECO:0007669"/>
    <property type="project" value="InterPro"/>
</dbReference>
<gene>
    <name evidence="7" type="primary">scfB</name>
    <name evidence="7" type="ORF">H8730_04770</name>
</gene>
<accession>A0A926DPL8</accession>
<dbReference type="CDD" id="cd01335">
    <property type="entry name" value="Radical_SAM"/>
    <property type="match status" value="1"/>
</dbReference>
<dbReference type="InterPro" id="IPR006638">
    <property type="entry name" value="Elp3/MiaA/NifB-like_rSAM"/>
</dbReference>
<dbReference type="NCBIfam" id="TIGR03974">
    <property type="entry name" value="rSAM_six_Cys"/>
    <property type="match status" value="1"/>
</dbReference>
<evidence type="ECO:0000256" key="5">
    <source>
        <dbReference type="ARBA" id="ARBA00023014"/>
    </source>
</evidence>
<dbReference type="SFLD" id="SFLDG01386">
    <property type="entry name" value="main_SPASM_domain-containing"/>
    <property type="match status" value="1"/>
</dbReference>
<name>A0A926DPL8_9FIRM</name>
<sequence>MIHQFKQNGVNVVLDVYSGAVHTVDDVVYDVVSEIDRVGWEVAKKDSFACLSSLDNTYSRQDIQEAMDDVTELVEEGMLFSSDPYVDMAPAIGNKETVVKALCLHVAHDCNLKCRYCFAEEGEYHGKRALMSAEVGRQALEFLVANSGKRRNLEVDFFGGEPLMNWDVVRELVAYGRELEQSHHKKFRFTLTTNGILLNDEIMDYLNANMDNVVLSIDGRQEVHDRMRPTPNGKGSYDLILDKFKRMAELRGQTRYYVRGTFTRENLDFAKDVLHLADEGFQQISIEPVVAGDKETYALREEDLPKLEEQYELLAREMLAREARGDGFTFFHFMMDLSQGPCIVKRLSGCGSGCEYLAVHPSGDLYPCHQFVGQEEFRMGSVLEGVTRRDLLDRFKGVNVYSKPGCQDCWAKFYCSGGCAANAWQFAHDLHGNYELSCHLERKRLECALMMQCYRA</sequence>
<dbReference type="SUPFAM" id="SSF102114">
    <property type="entry name" value="Radical SAM enzymes"/>
    <property type="match status" value="1"/>
</dbReference>
<dbReference type="PANTHER" id="PTHR43273:SF8">
    <property type="entry name" value="RADICAL SAM DOMAIN PROTEIN"/>
    <property type="match status" value="1"/>
</dbReference>
<dbReference type="SMART" id="SM00729">
    <property type="entry name" value="Elp3"/>
    <property type="match status" value="1"/>
</dbReference>
<dbReference type="InterPro" id="IPR058240">
    <property type="entry name" value="rSAM_sf"/>
</dbReference>